<feature type="non-terminal residue" evidence="2">
    <location>
        <position position="87"/>
    </location>
</feature>
<dbReference type="EMBL" id="CAJOBJ010072314">
    <property type="protein sequence ID" value="CAF4465681.1"/>
    <property type="molecule type" value="Genomic_DNA"/>
</dbReference>
<dbReference type="AlphaFoldDB" id="A0A8S2WWC9"/>
<sequence length="87" mass="9750">NKKFLLKPGVISGFRSLKEALKRKVDEQLTKSKGRKQQHQRQLFSTNSSSIYSLVPAAPAPTQAPSTSNPLSLAEHRTHVLKLITKW</sequence>
<protein>
    <submittedName>
        <fullName evidence="2">Uncharacterized protein</fullName>
    </submittedName>
</protein>
<name>A0A8S2WWC9_9BILA</name>
<comment type="caution">
    <text evidence="2">The sequence shown here is derived from an EMBL/GenBank/DDBJ whole genome shotgun (WGS) entry which is preliminary data.</text>
</comment>
<reference evidence="2" key="1">
    <citation type="submission" date="2021-02" db="EMBL/GenBank/DDBJ databases">
        <authorList>
            <person name="Nowell W R."/>
        </authorList>
    </citation>
    <scope>NUCLEOTIDE SEQUENCE</scope>
</reference>
<evidence type="ECO:0000313" key="3">
    <source>
        <dbReference type="Proteomes" id="UP000681720"/>
    </source>
</evidence>
<evidence type="ECO:0000313" key="2">
    <source>
        <dbReference type="EMBL" id="CAF4465681.1"/>
    </source>
</evidence>
<feature type="non-terminal residue" evidence="2">
    <location>
        <position position="1"/>
    </location>
</feature>
<organism evidence="2 3">
    <name type="scientific">Rotaria magnacalcarata</name>
    <dbReference type="NCBI Taxonomy" id="392030"/>
    <lineage>
        <taxon>Eukaryota</taxon>
        <taxon>Metazoa</taxon>
        <taxon>Spiralia</taxon>
        <taxon>Gnathifera</taxon>
        <taxon>Rotifera</taxon>
        <taxon>Eurotatoria</taxon>
        <taxon>Bdelloidea</taxon>
        <taxon>Philodinida</taxon>
        <taxon>Philodinidae</taxon>
        <taxon>Rotaria</taxon>
    </lineage>
</organism>
<feature type="region of interest" description="Disordered" evidence="1">
    <location>
        <begin position="28"/>
        <end position="47"/>
    </location>
</feature>
<dbReference type="Proteomes" id="UP000681720">
    <property type="component" value="Unassembled WGS sequence"/>
</dbReference>
<evidence type="ECO:0000256" key="1">
    <source>
        <dbReference type="SAM" id="MobiDB-lite"/>
    </source>
</evidence>
<proteinExistence type="predicted"/>
<gene>
    <name evidence="2" type="ORF">GIL414_LOCUS33087</name>
</gene>
<accession>A0A8S2WWC9</accession>